<feature type="domain" description="VOC" evidence="1">
    <location>
        <begin position="11"/>
        <end position="154"/>
    </location>
</feature>
<dbReference type="AlphaFoldDB" id="A0A916RP11"/>
<dbReference type="InterPro" id="IPR029068">
    <property type="entry name" value="Glyas_Bleomycin-R_OHBP_Dase"/>
</dbReference>
<dbReference type="EMBL" id="BMIF01000004">
    <property type="protein sequence ID" value="GGA63304.1"/>
    <property type="molecule type" value="Genomic_DNA"/>
</dbReference>
<reference evidence="2" key="2">
    <citation type="submission" date="2020-09" db="EMBL/GenBank/DDBJ databases">
        <authorList>
            <person name="Sun Q."/>
            <person name="Zhou Y."/>
        </authorList>
    </citation>
    <scope>NUCLEOTIDE SEQUENCE</scope>
    <source>
        <strain evidence="2">CGMCC 1.15320</strain>
    </source>
</reference>
<dbReference type="Gene3D" id="3.10.180.10">
    <property type="entry name" value="2,3-Dihydroxybiphenyl 1,2-Dioxygenase, domain 1"/>
    <property type="match status" value="1"/>
</dbReference>
<dbReference type="Pfam" id="PF13669">
    <property type="entry name" value="Glyoxalase_4"/>
    <property type="match status" value="1"/>
</dbReference>
<reference evidence="2" key="1">
    <citation type="journal article" date="2014" name="Int. J. Syst. Evol. Microbiol.">
        <title>Complete genome sequence of Corynebacterium casei LMG S-19264T (=DSM 44701T), isolated from a smear-ripened cheese.</title>
        <authorList>
            <consortium name="US DOE Joint Genome Institute (JGI-PGF)"/>
            <person name="Walter F."/>
            <person name="Albersmeier A."/>
            <person name="Kalinowski J."/>
            <person name="Ruckert C."/>
        </authorList>
    </citation>
    <scope>NUCLEOTIDE SEQUENCE</scope>
    <source>
        <strain evidence="2">CGMCC 1.15320</strain>
    </source>
</reference>
<dbReference type="Proteomes" id="UP000636264">
    <property type="component" value="Unassembled WGS sequence"/>
</dbReference>
<dbReference type="PROSITE" id="PS51819">
    <property type="entry name" value="VOC"/>
    <property type="match status" value="1"/>
</dbReference>
<keyword evidence="3" id="KW-1185">Reference proteome</keyword>
<dbReference type="InterPro" id="IPR037523">
    <property type="entry name" value="VOC_core"/>
</dbReference>
<sequence length="194" mass="21863">MNSTLSPILGPATQLGFVVRDLEAAMRHWIDVYGVGPFICMEKGTSQPAPTTYMRGKPVVVETKLAFGFMGDVQIELIEQRNDAPSPYTDFLAAGREGLQHFGFWVYDHATAAARVEAAGYERVYEIGLPGQDDPIIYYNSPSLYGPMLEIVPIKWRRSREAVRAACDEWKRGDPIIRYETYSAFLQDKNVTFD</sequence>
<proteinExistence type="predicted"/>
<evidence type="ECO:0000259" key="1">
    <source>
        <dbReference type="PROSITE" id="PS51819"/>
    </source>
</evidence>
<comment type="caution">
    <text evidence="2">The sequence shown here is derived from an EMBL/GenBank/DDBJ whole genome shotgun (WGS) entry which is preliminary data.</text>
</comment>
<dbReference type="SUPFAM" id="SSF54593">
    <property type="entry name" value="Glyoxalase/Bleomycin resistance protein/Dihydroxybiphenyl dioxygenase"/>
    <property type="match status" value="1"/>
</dbReference>
<gene>
    <name evidence="2" type="ORF">GCM10011385_16380</name>
</gene>
<accession>A0A916RP11</accession>
<organism evidence="2 3">
    <name type="scientific">Nitratireductor aestuarii</name>
    <dbReference type="NCBI Taxonomy" id="1735103"/>
    <lineage>
        <taxon>Bacteria</taxon>
        <taxon>Pseudomonadati</taxon>
        <taxon>Pseudomonadota</taxon>
        <taxon>Alphaproteobacteria</taxon>
        <taxon>Hyphomicrobiales</taxon>
        <taxon>Phyllobacteriaceae</taxon>
        <taxon>Nitratireductor</taxon>
    </lineage>
</organism>
<name>A0A916RP11_9HYPH</name>
<evidence type="ECO:0000313" key="2">
    <source>
        <dbReference type="EMBL" id="GGA63304.1"/>
    </source>
</evidence>
<evidence type="ECO:0000313" key="3">
    <source>
        <dbReference type="Proteomes" id="UP000636264"/>
    </source>
</evidence>
<protein>
    <submittedName>
        <fullName evidence="2">Glyoxalase</fullName>
    </submittedName>
</protein>
<dbReference type="RefSeq" id="WP_188720556.1">
    <property type="nucleotide sequence ID" value="NZ_BMIF01000004.1"/>
</dbReference>